<dbReference type="Gene3D" id="3.30.470.20">
    <property type="entry name" value="ATP-grasp fold, B domain"/>
    <property type="match status" value="1"/>
</dbReference>
<evidence type="ECO:0000256" key="4">
    <source>
        <dbReference type="PROSITE-ProRule" id="PRU00409"/>
    </source>
</evidence>
<evidence type="ECO:0000256" key="2">
    <source>
        <dbReference type="ARBA" id="ARBA00022741"/>
    </source>
</evidence>
<keyword evidence="2 4" id="KW-0547">Nucleotide-binding</keyword>
<comment type="caution">
    <text evidence="6">The sequence shown here is derived from an EMBL/GenBank/DDBJ whole genome shotgun (WGS) entry which is preliminary data.</text>
</comment>
<dbReference type="Pfam" id="PF18603">
    <property type="entry name" value="LAL_C2"/>
    <property type="match status" value="1"/>
</dbReference>
<evidence type="ECO:0000256" key="3">
    <source>
        <dbReference type="ARBA" id="ARBA00022840"/>
    </source>
</evidence>
<reference evidence="6 7" key="1">
    <citation type="submission" date="2023-06" db="EMBL/GenBank/DDBJ databases">
        <title>Novel species in genus Planococcus.</title>
        <authorList>
            <person name="Ning S."/>
        </authorList>
    </citation>
    <scope>NUCLEOTIDE SEQUENCE [LARGE SCALE GENOMIC DNA]</scope>
    <source>
        <strain evidence="6 7">N064</strain>
    </source>
</reference>
<dbReference type="InterPro" id="IPR040570">
    <property type="entry name" value="LAL_C2"/>
</dbReference>
<evidence type="ECO:0000313" key="7">
    <source>
        <dbReference type="Proteomes" id="UP001172054"/>
    </source>
</evidence>
<name>A0ABT8MNS0_9BACL</name>
<dbReference type="RefSeq" id="WP_301725484.1">
    <property type="nucleotide sequence ID" value="NZ_JAUJWW010000001.1"/>
</dbReference>
<dbReference type="SUPFAM" id="SSF52440">
    <property type="entry name" value="PreATP-grasp domain"/>
    <property type="match status" value="1"/>
</dbReference>
<dbReference type="Gene3D" id="3.30.1490.20">
    <property type="entry name" value="ATP-grasp fold, A domain"/>
    <property type="match status" value="1"/>
</dbReference>
<dbReference type="InterPro" id="IPR016185">
    <property type="entry name" value="PreATP-grasp_dom_sf"/>
</dbReference>
<organism evidence="6 7">
    <name type="scientific">Planococcus liqunii</name>
    <dbReference type="NCBI Taxonomy" id="3058394"/>
    <lineage>
        <taxon>Bacteria</taxon>
        <taxon>Bacillati</taxon>
        <taxon>Bacillota</taxon>
        <taxon>Bacilli</taxon>
        <taxon>Bacillales</taxon>
        <taxon>Caryophanaceae</taxon>
        <taxon>Planococcus</taxon>
    </lineage>
</organism>
<dbReference type="Gene3D" id="3.40.50.20">
    <property type="match status" value="1"/>
</dbReference>
<gene>
    <name evidence="6" type="ORF">QWY15_03925</name>
</gene>
<keyword evidence="1" id="KW-0436">Ligase</keyword>
<feature type="domain" description="ATP-grasp" evidence="5">
    <location>
        <begin position="107"/>
        <end position="300"/>
    </location>
</feature>
<keyword evidence="3 4" id="KW-0067">ATP-binding</keyword>
<dbReference type="InterPro" id="IPR052032">
    <property type="entry name" value="ATP-dep_AA_Ligase"/>
</dbReference>
<evidence type="ECO:0000313" key="6">
    <source>
        <dbReference type="EMBL" id="MDN7226436.1"/>
    </source>
</evidence>
<dbReference type="PANTHER" id="PTHR43585">
    <property type="entry name" value="FUMIPYRROLE BIOSYNTHESIS PROTEIN C"/>
    <property type="match status" value="1"/>
</dbReference>
<dbReference type="Proteomes" id="UP001172054">
    <property type="component" value="Unassembled WGS sequence"/>
</dbReference>
<dbReference type="SMART" id="SM01209">
    <property type="entry name" value="GARS_A"/>
    <property type="match status" value="1"/>
</dbReference>
<keyword evidence="7" id="KW-1185">Reference proteome</keyword>
<protein>
    <submittedName>
        <fullName evidence="6">ATP-grasp domain-containing protein</fullName>
    </submittedName>
</protein>
<evidence type="ECO:0000259" key="5">
    <source>
        <dbReference type="PROSITE" id="PS50975"/>
    </source>
</evidence>
<accession>A0ABT8MNS0</accession>
<dbReference type="Pfam" id="PF13535">
    <property type="entry name" value="ATP-grasp_4"/>
    <property type="match status" value="1"/>
</dbReference>
<dbReference type="SUPFAM" id="SSF56059">
    <property type="entry name" value="Glutathione synthetase ATP-binding domain-like"/>
    <property type="match status" value="1"/>
</dbReference>
<dbReference type="PROSITE" id="PS50975">
    <property type="entry name" value="ATP_GRASP"/>
    <property type="match status" value="1"/>
</dbReference>
<proteinExistence type="predicted"/>
<dbReference type="EMBL" id="JAUJWW010000001">
    <property type="protein sequence ID" value="MDN7226436.1"/>
    <property type="molecule type" value="Genomic_DNA"/>
</dbReference>
<dbReference type="PANTHER" id="PTHR43585:SF2">
    <property type="entry name" value="ATP-GRASP ENZYME FSQD"/>
    <property type="match status" value="1"/>
</dbReference>
<dbReference type="InterPro" id="IPR011761">
    <property type="entry name" value="ATP-grasp"/>
</dbReference>
<dbReference type="InterPro" id="IPR013815">
    <property type="entry name" value="ATP_grasp_subdomain_1"/>
</dbReference>
<evidence type="ECO:0000256" key="1">
    <source>
        <dbReference type="ARBA" id="ARBA00022598"/>
    </source>
</evidence>
<sequence length="398" mass="45113">MKRLLILGGSVLQIPGIQKAIEMGIYTIVLDNDSEAPGAKLAHEFFQISTMDFKKVLEIAKKKEIDGIITLASDQPMKIVSKVGEELKLKTITYDAALKCTDKGLMRKALKEKMVSIPKFLVAKNFQEFREYHLQFQQPFIVKPVNSSGSRGVQLVKEITQLERIYDYSAQYSSSREVIIEEYIEGEEFSVETMTYNGETKIVAITQKKTSETPFFVEIQHMVPAIINREQQEVIEEIVIKTVNAVGIEYGPSHCEVKLNSRGVFIIEIGARLGGDFISTKLVPLATGYDLVANTINISLGLKPNVYEHRESAALIKYFYSPIDGIYKDMLSIDVIKKSEYFYETNIYIEKNKKVNRLKSSNDRIGHYILKGENSIELLNEVEEIDSNVKVEIEGEIK</sequence>